<comment type="subcellular location">
    <subcellularLocation>
        <location evidence="1">Cytoplasm</location>
    </subcellularLocation>
</comment>
<dbReference type="PROSITE" id="PS00301">
    <property type="entry name" value="G_TR_1"/>
    <property type="match status" value="1"/>
</dbReference>
<name>A0ABS2IE97_9GAMM</name>
<dbReference type="SUPFAM" id="SSF46785">
    <property type="entry name" value="Winged helix' DNA-binding domain"/>
    <property type="match status" value="3"/>
</dbReference>
<keyword evidence="4" id="KW-0547">Nucleotide-binding</keyword>
<dbReference type="Pfam" id="PF09106">
    <property type="entry name" value="WHD_2nd_SelB"/>
    <property type="match status" value="1"/>
</dbReference>
<dbReference type="InterPro" id="IPR050055">
    <property type="entry name" value="EF-Tu_GTPase"/>
</dbReference>
<dbReference type="SUPFAM" id="SSF50447">
    <property type="entry name" value="Translation proteins"/>
    <property type="match status" value="1"/>
</dbReference>
<evidence type="ECO:0000313" key="12">
    <source>
        <dbReference type="Proteomes" id="UP000717995"/>
    </source>
</evidence>
<dbReference type="InterPro" id="IPR015190">
    <property type="entry name" value="Elong_fac_SelB-wing-hlx_typ-2"/>
</dbReference>
<dbReference type="InterPro" id="IPR036390">
    <property type="entry name" value="WH_DNA-bd_sf"/>
</dbReference>
<keyword evidence="11" id="KW-0251">Elongation factor</keyword>
<keyword evidence="3" id="KW-0963">Cytoplasm</keyword>
<dbReference type="RefSeq" id="WP_205348544.1">
    <property type="nucleotide sequence ID" value="NZ_JAFEUP010000003.1"/>
</dbReference>
<dbReference type="InterPro" id="IPR057335">
    <property type="entry name" value="Beta-barrel_SelB"/>
</dbReference>
<sequence length="646" mass="69998">MIVGTAGHIDHGKTALLRALTGIEGDRRPAERARGITIDLGYLYADLGDGSLTGFIDLPGHERFIHNMLAGASGIDLMLLVVAADDGVMPQTREHLAIVELLGIPRARVVLTKTDRVDAARVAEVREQIGSLLAGGPFAGAPIHPVSSITGSGIDLLRLTLAADAAVAGERRAAGHFRLAVDRVFNVDGAGRVATGTAFAGQVRIGDELLLSPAGLRVRVRDLRAQSLSVEQAGAGQRVAVNVAGDKQALERIQRGDWLLAPVLHAPATRIDIELRVLASEARALAHWTPVHVHLGAQDVTARVALLDSERLAPGEHGLAQLLLNAPVHAVHGDRLVLRDQSAQRTLGGGRLLDPFAPARERRSPARLAQLDALRTASLEAALPVLLERADNGLDPAVLERQFNRAVGTWQLPVAVCTASTRQGPRLFATTRWIALQGELLEALARFHAEQPDELGPDRDRLRRYALARLERPVFIALLDSLLGDGRIQSSGPWLHLPEHRVQLSAADEALHQRLWPLLVAGGFDPPWVRELASALQQSDADVRLLLRKLARLGLLHQVVKDLFYPEATIRQLAAQVLQLEHEHGLLSAAAFRDRVAIGRKRAIQILEYFDRIGFTRRHGNERKTRSDSALAVTTANGNEGPPHNV</sequence>
<dbReference type="Gene3D" id="3.40.50.300">
    <property type="entry name" value="P-loop containing nucleotide triphosphate hydrolases"/>
    <property type="match status" value="1"/>
</dbReference>
<keyword evidence="6" id="KW-0342">GTP-binding</keyword>
<keyword evidence="5" id="KW-0648">Protein biosynthesis</keyword>
<evidence type="ECO:0000256" key="2">
    <source>
        <dbReference type="ARBA" id="ARBA00015953"/>
    </source>
</evidence>
<dbReference type="CDD" id="cd04171">
    <property type="entry name" value="SelB"/>
    <property type="match status" value="1"/>
</dbReference>
<comment type="caution">
    <text evidence="11">The sequence shown here is derived from an EMBL/GenBank/DDBJ whole genome shotgun (WGS) entry which is preliminary data.</text>
</comment>
<dbReference type="Pfam" id="PF09107">
    <property type="entry name" value="WHD_3rd_SelB"/>
    <property type="match status" value="1"/>
</dbReference>
<dbReference type="PANTHER" id="PTHR43721">
    <property type="entry name" value="ELONGATION FACTOR TU-RELATED"/>
    <property type="match status" value="1"/>
</dbReference>
<evidence type="ECO:0000256" key="5">
    <source>
        <dbReference type="ARBA" id="ARBA00022917"/>
    </source>
</evidence>
<accession>A0ABS2IE97</accession>
<dbReference type="Pfam" id="PF21214">
    <property type="entry name" value="WHD_2nd_SelB_bact"/>
    <property type="match status" value="1"/>
</dbReference>
<dbReference type="EMBL" id="JAFEUP010000003">
    <property type="protein sequence ID" value="MBM7061360.1"/>
    <property type="molecule type" value="Genomic_DNA"/>
</dbReference>
<dbReference type="InterPro" id="IPR004535">
    <property type="entry name" value="Transl_elong_SelB"/>
</dbReference>
<evidence type="ECO:0000256" key="3">
    <source>
        <dbReference type="ARBA" id="ARBA00022490"/>
    </source>
</evidence>
<gene>
    <name evidence="11" type="primary">selB</name>
    <name evidence="11" type="ORF">JQX08_11650</name>
</gene>
<protein>
    <recommendedName>
        <fullName evidence="2">Selenocysteine-specific elongation factor</fullName>
    </recommendedName>
    <alternativeName>
        <fullName evidence="8">SelB translation factor</fullName>
    </alternativeName>
</protein>
<dbReference type="Pfam" id="PF25461">
    <property type="entry name" value="Beta-barrel_SelB"/>
    <property type="match status" value="1"/>
</dbReference>
<dbReference type="NCBIfam" id="TIGR00475">
    <property type="entry name" value="selB"/>
    <property type="match status" value="1"/>
</dbReference>
<evidence type="ECO:0000256" key="1">
    <source>
        <dbReference type="ARBA" id="ARBA00004496"/>
    </source>
</evidence>
<evidence type="ECO:0000256" key="8">
    <source>
        <dbReference type="ARBA" id="ARBA00031615"/>
    </source>
</evidence>
<evidence type="ECO:0000313" key="11">
    <source>
        <dbReference type="EMBL" id="MBM7061360.1"/>
    </source>
</evidence>
<feature type="domain" description="Tr-type G" evidence="10">
    <location>
        <begin position="1"/>
        <end position="170"/>
    </location>
</feature>
<dbReference type="InterPro" id="IPR009001">
    <property type="entry name" value="Transl_elong_EF1A/Init_IF2_C"/>
</dbReference>
<organism evidence="11 12">
    <name type="scientific">Zestomonas insulae</name>
    <dbReference type="NCBI Taxonomy" id="2809017"/>
    <lineage>
        <taxon>Bacteria</taxon>
        <taxon>Pseudomonadati</taxon>
        <taxon>Pseudomonadota</taxon>
        <taxon>Gammaproteobacteria</taxon>
        <taxon>Pseudomonadales</taxon>
        <taxon>Pseudomonadaceae</taxon>
        <taxon>Zestomonas</taxon>
    </lineage>
</organism>
<dbReference type="InterPro" id="IPR027417">
    <property type="entry name" value="P-loop_NTPase"/>
</dbReference>
<dbReference type="Proteomes" id="UP000717995">
    <property type="component" value="Unassembled WGS sequence"/>
</dbReference>
<evidence type="ECO:0000256" key="4">
    <source>
        <dbReference type="ARBA" id="ARBA00022741"/>
    </source>
</evidence>
<dbReference type="InterPro" id="IPR015191">
    <property type="entry name" value="SelB_WHD4"/>
</dbReference>
<reference evidence="11 12" key="1">
    <citation type="submission" date="2021-02" db="EMBL/GenBank/DDBJ databases">
        <authorList>
            <person name="Lee D.-H."/>
        </authorList>
    </citation>
    <scope>NUCLEOTIDE SEQUENCE [LARGE SCALE GENOMIC DNA]</scope>
    <source>
        <strain evidence="11 12">UL073</strain>
    </source>
</reference>
<dbReference type="InterPro" id="IPR009000">
    <property type="entry name" value="Transl_B-barrel_sf"/>
</dbReference>
<keyword evidence="12" id="KW-1185">Reference proteome</keyword>
<dbReference type="Gene3D" id="2.40.30.10">
    <property type="entry name" value="Translation factors"/>
    <property type="match status" value="1"/>
</dbReference>
<dbReference type="CDD" id="cd15491">
    <property type="entry name" value="selB_III"/>
    <property type="match status" value="1"/>
</dbReference>
<dbReference type="Pfam" id="PF00009">
    <property type="entry name" value="GTP_EFTU"/>
    <property type="match status" value="1"/>
</dbReference>
<dbReference type="SUPFAM" id="SSF52540">
    <property type="entry name" value="P-loop containing nucleoside triphosphate hydrolases"/>
    <property type="match status" value="1"/>
</dbReference>
<dbReference type="Pfam" id="PF03144">
    <property type="entry name" value="GTP_EFTU_D2"/>
    <property type="match status" value="1"/>
</dbReference>
<evidence type="ECO:0000259" key="10">
    <source>
        <dbReference type="PROSITE" id="PS51722"/>
    </source>
</evidence>
<comment type="function">
    <text evidence="7">Translation factor necessary for the incorporation of selenocysteine into proteins. It probably replaces EF-Tu for the insertion of selenocysteine directed by the UGA codon. SelB binds GTP and GDP.</text>
</comment>
<evidence type="ECO:0000256" key="9">
    <source>
        <dbReference type="SAM" id="MobiDB-lite"/>
    </source>
</evidence>
<dbReference type="InterPro" id="IPR031157">
    <property type="entry name" value="G_TR_CS"/>
</dbReference>
<dbReference type="InterPro" id="IPR036388">
    <property type="entry name" value="WH-like_DNA-bd_sf"/>
</dbReference>
<evidence type="ECO:0000256" key="6">
    <source>
        <dbReference type="ARBA" id="ARBA00023134"/>
    </source>
</evidence>
<dbReference type="GO" id="GO:0003746">
    <property type="term" value="F:translation elongation factor activity"/>
    <property type="evidence" value="ECO:0007669"/>
    <property type="project" value="UniProtKB-KW"/>
</dbReference>
<dbReference type="InterPro" id="IPR004161">
    <property type="entry name" value="EFTu-like_2"/>
</dbReference>
<dbReference type="SUPFAM" id="SSF50465">
    <property type="entry name" value="EF-Tu/eEF-1alpha/eIF2-gamma C-terminal domain"/>
    <property type="match status" value="1"/>
</dbReference>
<evidence type="ECO:0000256" key="7">
    <source>
        <dbReference type="ARBA" id="ARBA00025526"/>
    </source>
</evidence>
<dbReference type="Gene3D" id="1.10.10.10">
    <property type="entry name" value="Winged helix-like DNA-binding domain superfamily/Winged helix DNA-binding domain"/>
    <property type="match status" value="3"/>
</dbReference>
<feature type="region of interest" description="Disordered" evidence="9">
    <location>
        <begin position="621"/>
        <end position="646"/>
    </location>
</feature>
<proteinExistence type="predicted"/>
<dbReference type="InterPro" id="IPR000795">
    <property type="entry name" value="T_Tr_GTP-bd_dom"/>
</dbReference>
<dbReference type="PANTHER" id="PTHR43721:SF22">
    <property type="entry name" value="ELONGATION FACTOR TU, MITOCHONDRIAL"/>
    <property type="match status" value="1"/>
</dbReference>
<dbReference type="InterPro" id="IPR048931">
    <property type="entry name" value="WHD_2nd_SelB_bact"/>
</dbReference>
<dbReference type="PROSITE" id="PS51722">
    <property type="entry name" value="G_TR_2"/>
    <property type="match status" value="1"/>
</dbReference>